<feature type="signal peptide" evidence="1">
    <location>
        <begin position="1"/>
        <end position="25"/>
    </location>
</feature>
<dbReference type="AlphaFoldDB" id="A0A2M4DLX5"/>
<protein>
    <submittedName>
        <fullName evidence="2">Putative secreted protein</fullName>
    </submittedName>
</protein>
<name>A0A2M4DLX5_ANODA</name>
<organism evidence="2">
    <name type="scientific">Anopheles darlingi</name>
    <name type="common">Mosquito</name>
    <dbReference type="NCBI Taxonomy" id="43151"/>
    <lineage>
        <taxon>Eukaryota</taxon>
        <taxon>Metazoa</taxon>
        <taxon>Ecdysozoa</taxon>
        <taxon>Arthropoda</taxon>
        <taxon>Hexapoda</taxon>
        <taxon>Insecta</taxon>
        <taxon>Pterygota</taxon>
        <taxon>Neoptera</taxon>
        <taxon>Endopterygota</taxon>
        <taxon>Diptera</taxon>
        <taxon>Nematocera</taxon>
        <taxon>Culicoidea</taxon>
        <taxon>Culicidae</taxon>
        <taxon>Anophelinae</taxon>
        <taxon>Anopheles</taxon>
    </lineage>
</organism>
<proteinExistence type="predicted"/>
<accession>A0A2M4DLX5</accession>
<reference evidence="2" key="1">
    <citation type="submission" date="2018-01" db="EMBL/GenBank/DDBJ databases">
        <title>An insight into the sialome of Amazonian anophelines.</title>
        <authorList>
            <person name="Ribeiro J.M."/>
            <person name="Scarpassa V."/>
            <person name="Calvo E."/>
        </authorList>
    </citation>
    <scope>NUCLEOTIDE SEQUENCE</scope>
</reference>
<evidence type="ECO:0000256" key="1">
    <source>
        <dbReference type="SAM" id="SignalP"/>
    </source>
</evidence>
<keyword evidence="1" id="KW-0732">Signal</keyword>
<feature type="chain" id="PRO_5014902087" evidence="1">
    <location>
        <begin position="26"/>
        <end position="68"/>
    </location>
</feature>
<evidence type="ECO:0000313" key="2">
    <source>
        <dbReference type="EMBL" id="MBW78563.1"/>
    </source>
</evidence>
<dbReference type="EMBL" id="GGFL01014385">
    <property type="protein sequence ID" value="MBW78563.1"/>
    <property type="molecule type" value="Transcribed_RNA"/>
</dbReference>
<sequence>MKHRRPRRCLRVSLCAGRFPWLGFAAMWRLNTGDETLINGCQLTEASACLTKEEEEEEHELSLVGDEH</sequence>